<dbReference type="EMBL" id="LR797068">
    <property type="protein sequence ID" value="CAB4184567.1"/>
    <property type="molecule type" value="Genomic_DNA"/>
</dbReference>
<evidence type="ECO:0000313" key="4">
    <source>
        <dbReference type="EMBL" id="CAB4184567.1"/>
    </source>
</evidence>
<reference evidence="6" key="1">
    <citation type="submission" date="2020-05" db="EMBL/GenBank/DDBJ databases">
        <authorList>
            <person name="Chiriac C."/>
            <person name="Salcher M."/>
            <person name="Ghai R."/>
            <person name="Kavagutti S V."/>
        </authorList>
    </citation>
    <scope>NUCLEOTIDE SEQUENCE</scope>
</reference>
<evidence type="ECO:0000313" key="3">
    <source>
        <dbReference type="EMBL" id="CAB4172935.1"/>
    </source>
</evidence>
<dbReference type="EMBL" id="LR797336">
    <property type="protein sequence ID" value="CAB4204057.1"/>
    <property type="molecule type" value="Genomic_DNA"/>
</dbReference>
<organism evidence="6">
    <name type="scientific">uncultured Caudovirales phage</name>
    <dbReference type="NCBI Taxonomy" id="2100421"/>
    <lineage>
        <taxon>Viruses</taxon>
        <taxon>Duplodnaviria</taxon>
        <taxon>Heunggongvirae</taxon>
        <taxon>Uroviricota</taxon>
        <taxon>Caudoviricetes</taxon>
        <taxon>Peduoviridae</taxon>
        <taxon>Maltschvirus</taxon>
        <taxon>Maltschvirus maltsch</taxon>
    </lineage>
</organism>
<evidence type="ECO:0000313" key="2">
    <source>
        <dbReference type="EMBL" id="CAB4153688.1"/>
    </source>
</evidence>
<feature type="region of interest" description="Disordered" evidence="1">
    <location>
        <begin position="56"/>
        <end position="75"/>
    </location>
</feature>
<name>A0A6J7XKL6_9CAUD</name>
<protein>
    <submittedName>
        <fullName evidence="6">Uncharacterized protein</fullName>
    </submittedName>
</protein>
<evidence type="ECO:0000256" key="1">
    <source>
        <dbReference type="SAM" id="MobiDB-lite"/>
    </source>
</evidence>
<sequence length="75" mass="8559">MKRMYEFVCDCGQRTEALEVYETSNVLCRCGGLASRVISAPSFNLEGWSGSFPSEHGRFERKHREKLNAERKANS</sequence>
<feature type="compositionally biased region" description="Basic and acidic residues" evidence="1">
    <location>
        <begin position="66"/>
        <end position="75"/>
    </location>
</feature>
<dbReference type="EMBL" id="LR798459">
    <property type="protein sequence ID" value="CAB5238262.1"/>
    <property type="molecule type" value="Genomic_DNA"/>
</dbReference>
<gene>
    <name evidence="4" type="ORF">UFOVP1115_16</name>
    <name evidence="5" type="ORF">UFOVP1390_26</name>
    <name evidence="6" type="ORF">UFOVP1567_15</name>
    <name evidence="2" type="ORF">UFOVP626_20</name>
    <name evidence="3" type="ORF">UFOVP951_15</name>
</gene>
<dbReference type="EMBL" id="LR796900">
    <property type="protein sequence ID" value="CAB4172935.1"/>
    <property type="molecule type" value="Genomic_DNA"/>
</dbReference>
<evidence type="ECO:0000313" key="5">
    <source>
        <dbReference type="EMBL" id="CAB4204057.1"/>
    </source>
</evidence>
<accession>A0A6J7XKL6</accession>
<proteinExistence type="predicted"/>
<evidence type="ECO:0000313" key="6">
    <source>
        <dbReference type="EMBL" id="CAB5238262.1"/>
    </source>
</evidence>
<dbReference type="EMBL" id="LR796605">
    <property type="protein sequence ID" value="CAB4153688.1"/>
    <property type="molecule type" value="Genomic_DNA"/>
</dbReference>